<gene>
    <name evidence="2" type="ORF">C7M61_001797</name>
</gene>
<evidence type="ECO:0000313" key="3">
    <source>
        <dbReference type="Proteomes" id="UP000241107"/>
    </source>
</evidence>
<dbReference type="VEuPathDB" id="FungiDB:C7M61_001797"/>
<dbReference type="GeneID" id="36565187"/>
<evidence type="ECO:0000256" key="1">
    <source>
        <dbReference type="SAM" id="Phobius"/>
    </source>
</evidence>
<dbReference type="RefSeq" id="XP_024714331.1">
    <property type="nucleotide sequence ID" value="XM_024857195.1"/>
</dbReference>
<evidence type="ECO:0000313" key="2">
    <source>
        <dbReference type="EMBL" id="PSK39194.1"/>
    </source>
</evidence>
<dbReference type="Proteomes" id="UP000241107">
    <property type="component" value="Unassembled WGS sequence"/>
</dbReference>
<dbReference type="EMBL" id="PYFQ01000003">
    <property type="protein sequence ID" value="PSK39194.1"/>
    <property type="molecule type" value="Genomic_DNA"/>
</dbReference>
<reference evidence="2 3" key="1">
    <citation type="submission" date="2018-03" db="EMBL/GenBank/DDBJ databases">
        <title>Candida pseudohaemulonii genome assembly and annotation.</title>
        <authorList>
            <person name="Munoz J.F."/>
            <person name="Gade L.G."/>
            <person name="Chow N.A."/>
            <person name="Litvintseva A.P."/>
            <person name="Loparev V.N."/>
            <person name="Cuomo C.A."/>
        </authorList>
    </citation>
    <scope>NUCLEOTIDE SEQUENCE [LARGE SCALE GENOMIC DNA]</scope>
    <source>
        <strain evidence="2 3">B12108</strain>
    </source>
</reference>
<protein>
    <submittedName>
        <fullName evidence="2">Uncharacterized protein</fullName>
    </submittedName>
</protein>
<feature type="transmembrane region" description="Helical" evidence="1">
    <location>
        <begin position="7"/>
        <end position="38"/>
    </location>
</feature>
<keyword evidence="1" id="KW-0472">Membrane</keyword>
<dbReference type="AlphaFoldDB" id="A0A2P7YT95"/>
<sequence length="138" mass="15439">MSRFHTLGLYILVPCIIVGDLILLFLKTAILGFCLALLHVRKSISVIGGFLETTAECSVDLLLMMGNFSIQVIEEVQGQNHGNSDVHRKYTALVADALEEVLKTLEAPEMDGLESPSKHRFLAAFHQYFHRRKEEPTA</sequence>
<dbReference type="OrthoDB" id="4077555at2759"/>
<accession>A0A2P7YT95</accession>
<keyword evidence="1" id="KW-0812">Transmembrane</keyword>
<name>A0A2P7YT95_9ASCO</name>
<keyword evidence="1" id="KW-1133">Transmembrane helix</keyword>
<proteinExistence type="predicted"/>
<keyword evidence="3" id="KW-1185">Reference proteome</keyword>
<comment type="caution">
    <text evidence="2">The sequence shown here is derived from an EMBL/GenBank/DDBJ whole genome shotgun (WGS) entry which is preliminary data.</text>
</comment>
<organism evidence="2 3">
    <name type="scientific">Candidozyma pseudohaemuli</name>
    <dbReference type="NCBI Taxonomy" id="418784"/>
    <lineage>
        <taxon>Eukaryota</taxon>
        <taxon>Fungi</taxon>
        <taxon>Dikarya</taxon>
        <taxon>Ascomycota</taxon>
        <taxon>Saccharomycotina</taxon>
        <taxon>Pichiomycetes</taxon>
        <taxon>Metschnikowiaceae</taxon>
        <taxon>Candidozyma</taxon>
    </lineage>
</organism>